<keyword evidence="2" id="KW-1185">Reference proteome</keyword>
<evidence type="ECO:0000313" key="2">
    <source>
        <dbReference type="Proteomes" id="UP001062846"/>
    </source>
</evidence>
<protein>
    <submittedName>
        <fullName evidence="1">Uncharacterized protein</fullName>
    </submittedName>
</protein>
<dbReference type="EMBL" id="CM046398">
    <property type="protein sequence ID" value="KAI8532595.1"/>
    <property type="molecule type" value="Genomic_DNA"/>
</dbReference>
<reference evidence="1" key="1">
    <citation type="submission" date="2022-02" db="EMBL/GenBank/DDBJ databases">
        <title>Plant Genome Project.</title>
        <authorList>
            <person name="Zhang R.-G."/>
        </authorList>
    </citation>
    <scope>NUCLEOTIDE SEQUENCE</scope>
    <source>
        <strain evidence="1">AT1</strain>
    </source>
</reference>
<accession>A0ACC0LVA1</accession>
<organism evidence="1 2">
    <name type="scientific">Rhododendron molle</name>
    <name type="common">Chinese azalea</name>
    <name type="synonym">Azalea mollis</name>
    <dbReference type="NCBI Taxonomy" id="49168"/>
    <lineage>
        <taxon>Eukaryota</taxon>
        <taxon>Viridiplantae</taxon>
        <taxon>Streptophyta</taxon>
        <taxon>Embryophyta</taxon>
        <taxon>Tracheophyta</taxon>
        <taxon>Spermatophyta</taxon>
        <taxon>Magnoliopsida</taxon>
        <taxon>eudicotyledons</taxon>
        <taxon>Gunneridae</taxon>
        <taxon>Pentapetalae</taxon>
        <taxon>asterids</taxon>
        <taxon>Ericales</taxon>
        <taxon>Ericaceae</taxon>
        <taxon>Ericoideae</taxon>
        <taxon>Rhodoreae</taxon>
        <taxon>Rhododendron</taxon>
    </lineage>
</organism>
<comment type="caution">
    <text evidence="1">The sequence shown here is derived from an EMBL/GenBank/DDBJ whole genome shotgun (WGS) entry which is preliminary data.</text>
</comment>
<sequence>MAISQDSAIFCRQIISKNPAVDFKNWFSRSPVSPIRFCFNAEKFKGSDKFKIGVMAGVEVGVKSASSLSPSSNSGLDVVTEREKPREKGFLGLRKTKLVCTIGPACCSAEDLERLALGGMNVARFNMGHNTREWHREAIRKVRKLNEEKGFCVSVMIDTEGSQPEVDHGKPSPVKAEEGSIWYFTSENFWGDRPFTVQANCEGFSEGVRLGDELVVDGGKASFKVLDKIGEALRCKCTDPGLLQPRAKVSFWRDGRLVEKNYELPTLSVKVTFSDTSARVLKACMDWFDIDFGIFEGVDMIALSFVNDADAVNQLKNYLSSTSSKSIRVLAKIESSKSLQKLEEIVEASDGIMMARGDIGVEIPLEQIPAVQEKITQVCRQLNKPVIIASELLESMIEYPTPTRAEVADVSEAVRQFADALMLSGESAIGSFGQKALSVLHTTSSRMELWSREKNQHNGLHQRQLGLSLAEKIAEQICNCAVEMANNLRVQAIFVYTRKGHMASLLSRNRPCPPIFAFTNDASTRMALNLQWGVMPFLVDLSDDAEADISTTIDLMKTKGMVKEGDAVLVVSDVIPSSQSNVSFFGKLSQSKVIPSYATADVIQSIQVKTIA</sequence>
<name>A0ACC0LVA1_RHOML</name>
<evidence type="ECO:0000313" key="1">
    <source>
        <dbReference type="EMBL" id="KAI8532595.1"/>
    </source>
</evidence>
<dbReference type="Proteomes" id="UP001062846">
    <property type="component" value="Chromosome 11"/>
</dbReference>
<gene>
    <name evidence="1" type="ORF">RHMOL_Rhmol11G0225900</name>
</gene>
<proteinExistence type="predicted"/>